<dbReference type="AlphaFoldDB" id="E8T1Z8"/>
<evidence type="ECO:0000256" key="1">
    <source>
        <dbReference type="ARBA" id="ARBA00004370"/>
    </source>
</evidence>
<evidence type="ECO:0000256" key="3">
    <source>
        <dbReference type="ARBA" id="ARBA00022801"/>
    </source>
</evidence>
<evidence type="ECO:0000256" key="4">
    <source>
        <dbReference type="ARBA" id="ARBA00023134"/>
    </source>
</evidence>
<dbReference type="GO" id="GO:0005525">
    <property type="term" value="F:GTP binding"/>
    <property type="evidence" value="ECO:0007669"/>
    <property type="project" value="UniProtKB-KW"/>
</dbReference>
<dbReference type="KEGG" id="tam:Theam_0926"/>
<dbReference type="PANTHER" id="PTHR10465:SF0">
    <property type="entry name" value="SARCALUMENIN"/>
    <property type="match status" value="1"/>
</dbReference>
<dbReference type="HOGENOM" id="CLU_418385_0_0_0"/>
<dbReference type="STRING" id="648996.Theam_0926"/>
<dbReference type="RefSeq" id="WP_013537679.1">
    <property type="nucleotide sequence ID" value="NC_014926.1"/>
</dbReference>
<dbReference type="Proteomes" id="UP000006362">
    <property type="component" value="Chromosome"/>
</dbReference>
<protein>
    <submittedName>
        <fullName evidence="8">Dynamin family protein</fullName>
    </submittedName>
</protein>
<feature type="domain" description="Dynamin N-terminal" evidence="7">
    <location>
        <begin position="44"/>
        <end position="231"/>
    </location>
</feature>
<evidence type="ECO:0000256" key="5">
    <source>
        <dbReference type="ARBA" id="ARBA00023136"/>
    </source>
</evidence>
<organism evidence="8 9">
    <name type="scientific">Thermovibrio ammonificans (strain DSM 15698 / JCM 12110 / HB-1)</name>
    <dbReference type="NCBI Taxonomy" id="648996"/>
    <lineage>
        <taxon>Bacteria</taxon>
        <taxon>Pseudomonadati</taxon>
        <taxon>Aquificota</taxon>
        <taxon>Aquificia</taxon>
        <taxon>Desulfurobacteriales</taxon>
        <taxon>Desulfurobacteriaceae</taxon>
        <taxon>Thermovibrio</taxon>
    </lineage>
</organism>
<comment type="subcellular location">
    <subcellularLocation>
        <location evidence="1">Membrane</location>
    </subcellularLocation>
</comment>
<evidence type="ECO:0000256" key="2">
    <source>
        <dbReference type="ARBA" id="ARBA00022741"/>
    </source>
</evidence>
<reference evidence="8" key="1">
    <citation type="submission" date="2011-01" db="EMBL/GenBank/DDBJ databases">
        <title>Complete sequence of chromosome of Thermovibrio ammonificans HB-1.</title>
        <authorList>
            <consortium name="US DOE Joint Genome Institute"/>
            <person name="Lucas S."/>
            <person name="Copeland A."/>
            <person name="Lapidus A."/>
            <person name="Cheng J.-F."/>
            <person name="Goodwin L."/>
            <person name="Pitluck S."/>
            <person name="Davenport K."/>
            <person name="Detter J.C."/>
            <person name="Han C."/>
            <person name="Tapia R."/>
            <person name="Land M."/>
            <person name="Hauser L."/>
            <person name="Kyrpides N."/>
            <person name="Ivanova N."/>
            <person name="Ovchinnikova G."/>
            <person name="Vetriani C."/>
            <person name="Woyke T."/>
        </authorList>
    </citation>
    <scope>NUCLEOTIDE SEQUENCE [LARGE SCALE GENOMIC DNA]</scope>
    <source>
        <strain evidence="8">HB-1</strain>
    </source>
</reference>
<dbReference type="GO" id="GO:0003924">
    <property type="term" value="F:GTPase activity"/>
    <property type="evidence" value="ECO:0007669"/>
    <property type="project" value="InterPro"/>
</dbReference>
<dbReference type="Gene3D" id="3.40.50.300">
    <property type="entry name" value="P-loop containing nucleotide triphosphate hydrolases"/>
    <property type="match status" value="1"/>
</dbReference>
<evidence type="ECO:0000259" key="7">
    <source>
        <dbReference type="Pfam" id="PF00350"/>
    </source>
</evidence>
<dbReference type="SUPFAM" id="SSF52540">
    <property type="entry name" value="P-loop containing nucleoside triphosphate hydrolases"/>
    <property type="match status" value="1"/>
</dbReference>
<dbReference type="PANTHER" id="PTHR10465">
    <property type="entry name" value="TRANSMEMBRANE GTPASE FZO1"/>
    <property type="match status" value="1"/>
</dbReference>
<dbReference type="InterPro" id="IPR027094">
    <property type="entry name" value="Mitofusin_fam"/>
</dbReference>
<keyword evidence="6" id="KW-0175">Coiled coil</keyword>
<keyword evidence="3" id="KW-0378">Hydrolase</keyword>
<evidence type="ECO:0000313" key="8">
    <source>
        <dbReference type="EMBL" id="ADU96893.1"/>
    </source>
</evidence>
<sequence>MLKEFKKRKAEIFQAYDKLVQEGIAKKEEVERWKSELDREEFTVSFCGQIKAGKSTLLNALIFRKPVLPSKITPHTAKLTLIKYGEKLKFKVNFYSQKEWKELQKVEKDGEKYFDKYLKEEVNKRITKGIYPDSVLGTSKEIRELKELNKFVGADGEYTPFVKEITIYYPNPILKELTIVDTPGTNDPNPLRSEETKKWIKNSNAVVYVVYAGQAFSEPDIEFINEYLLTVPPNLMVFAVNKIDTVTSIEEVKAWVESVKNDERLKVRGIMQDKESIAFVSALAGLIERMLKDCEKAGIEPDECIPEEFQEHAEELYEKEFLDEEKHGIPELERVIEKKLIKTKGHYLLCTHKQRIIGLIDRKSLEVEKNLKAKSEQLKALGQSREEIERKIEELEQARKKLKKSIKILNDKAFENINRFRKYVDKIVNEEIRQGRRNIERIAKELESVDWDAIPGEAAFRIKATVNEMFSRIKSKLSDKNKEAQEFKQNMNIAYEEFKKNAKGLGVDVSDTFDFFPFNTIFAESMAEVEEELAEQEKELYYELEELKKECSNLAKSFIRFLTFGLVDGGNRKKFIAKIKNRSLIFIEKSLRGLPNIIKRAFRDAISQKFEEVGMVIANRIETVSKALGMLLEEEESVEKASARLKEEVAKVEKELQHLQEVKKQLSNLIKVECGHV</sequence>
<evidence type="ECO:0000256" key="6">
    <source>
        <dbReference type="SAM" id="Coils"/>
    </source>
</evidence>
<gene>
    <name evidence="8" type="ordered locus">Theam_0926</name>
</gene>
<evidence type="ECO:0000313" key="9">
    <source>
        <dbReference type="Proteomes" id="UP000006362"/>
    </source>
</evidence>
<keyword evidence="5" id="KW-0472">Membrane</keyword>
<feature type="coiled-coil region" evidence="6">
    <location>
        <begin position="477"/>
        <end position="550"/>
    </location>
</feature>
<dbReference type="EMBL" id="CP002444">
    <property type="protein sequence ID" value="ADU96893.1"/>
    <property type="molecule type" value="Genomic_DNA"/>
</dbReference>
<dbReference type="GO" id="GO:0016020">
    <property type="term" value="C:membrane"/>
    <property type="evidence" value="ECO:0007669"/>
    <property type="project" value="UniProtKB-SubCell"/>
</dbReference>
<dbReference type="InterPro" id="IPR027417">
    <property type="entry name" value="P-loop_NTPase"/>
</dbReference>
<name>E8T1Z8_THEA1</name>
<feature type="coiled-coil region" evidence="6">
    <location>
        <begin position="631"/>
        <end position="669"/>
    </location>
</feature>
<keyword evidence="9" id="KW-1185">Reference proteome</keyword>
<proteinExistence type="predicted"/>
<dbReference type="InterPro" id="IPR045063">
    <property type="entry name" value="Dynamin_N"/>
</dbReference>
<keyword evidence="2" id="KW-0547">Nucleotide-binding</keyword>
<accession>E8T1Z8</accession>
<keyword evidence="4" id="KW-0342">GTP-binding</keyword>
<dbReference type="eggNOG" id="COG0699">
    <property type="taxonomic scope" value="Bacteria"/>
</dbReference>
<feature type="coiled-coil region" evidence="6">
    <location>
        <begin position="371"/>
        <end position="412"/>
    </location>
</feature>
<dbReference type="Pfam" id="PF00350">
    <property type="entry name" value="Dynamin_N"/>
    <property type="match status" value="1"/>
</dbReference>